<dbReference type="GeneID" id="112454448"/>
<accession>A0A6J1PPG4</accession>
<name>A0A6J1PPG4_9HYME</name>
<evidence type="ECO:0000313" key="2">
    <source>
        <dbReference type="RefSeq" id="XP_024871612.1"/>
    </source>
</evidence>
<organism evidence="1 2">
    <name type="scientific">Temnothorax curvispinosus</name>
    <dbReference type="NCBI Taxonomy" id="300111"/>
    <lineage>
        <taxon>Eukaryota</taxon>
        <taxon>Metazoa</taxon>
        <taxon>Ecdysozoa</taxon>
        <taxon>Arthropoda</taxon>
        <taxon>Hexapoda</taxon>
        <taxon>Insecta</taxon>
        <taxon>Pterygota</taxon>
        <taxon>Neoptera</taxon>
        <taxon>Endopterygota</taxon>
        <taxon>Hymenoptera</taxon>
        <taxon>Apocrita</taxon>
        <taxon>Aculeata</taxon>
        <taxon>Formicoidea</taxon>
        <taxon>Formicidae</taxon>
        <taxon>Myrmicinae</taxon>
        <taxon>Temnothorax</taxon>
    </lineage>
</organism>
<evidence type="ECO:0000313" key="1">
    <source>
        <dbReference type="Proteomes" id="UP000504618"/>
    </source>
</evidence>
<keyword evidence="1" id="KW-1185">Reference proteome</keyword>
<dbReference type="AlphaFoldDB" id="A0A6J1PPG4"/>
<sequence length="429" mass="48572">MADAKVTNERAQAISVANSYFALADGMVPGFKDHLAEHVVLKWFGQVIKGKKNVAAFMLSNKKESFHTFSDIMPILDISCKRTNWKTKQSLDKNANCTSDYLHEAHSSHETEMSTTHENVENCYQKNKATYAAFIYKAAYNENELCIEKCIDKLGISTDCDNVNVNFDVNQNEFSANAIAEMGDQCYGLNENDLHNLFEPEITSQPIVGKIQNINRIKLKEEMAPTVRAINRECGQGDGPVTAEAKTTKYLEANGEIKFVRISAETDSPSLYHWSKLWKKKVWKRPCKLQIVYSLLIDNASPTVATKCCGARETARSDHVSNLSAKVYHNTDKIQTSKLPSLEEAIQASNALIRDVNHFGGYLQPLNFSEDRKNFLKSFEAEIAQKNPDVHVCAHYVNNKLIFDFPSKRSFNVMYKIHKIIYMDVEENV</sequence>
<dbReference type="OrthoDB" id="8195095at2759"/>
<proteinExistence type="predicted"/>
<reference evidence="2 3" key="1">
    <citation type="submission" date="2025-04" db="UniProtKB">
        <authorList>
            <consortium name="RefSeq"/>
        </authorList>
    </citation>
    <scope>IDENTIFICATION</scope>
    <source>
        <tissue evidence="2 3">Whole body</tissue>
    </source>
</reference>
<evidence type="ECO:0000313" key="3">
    <source>
        <dbReference type="RefSeq" id="XP_024871613.1"/>
    </source>
</evidence>
<gene>
    <name evidence="2 3" type="primary">LOC112454448</name>
</gene>
<dbReference type="RefSeq" id="XP_024871612.1">
    <property type="nucleotide sequence ID" value="XM_025015844.1"/>
</dbReference>
<protein>
    <submittedName>
        <fullName evidence="2 3">Uncharacterized protein LOC112454448</fullName>
    </submittedName>
</protein>
<dbReference type="Proteomes" id="UP000504618">
    <property type="component" value="Unplaced"/>
</dbReference>
<dbReference type="RefSeq" id="XP_024871613.1">
    <property type="nucleotide sequence ID" value="XM_025015845.1"/>
</dbReference>